<dbReference type="PROSITE" id="PS50011">
    <property type="entry name" value="PROTEIN_KINASE_DOM"/>
    <property type="match status" value="1"/>
</dbReference>
<organism evidence="8 9">
    <name type="scientific">Prorocentrum cordatum</name>
    <dbReference type="NCBI Taxonomy" id="2364126"/>
    <lineage>
        <taxon>Eukaryota</taxon>
        <taxon>Sar</taxon>
        <taxon>Alveolata</taxon>
        <taxon>Dinophyceae</taxon>
        <taxon>Prorocentrales</taxon>
        <taxon>Prorocentraceae</taxon>
        <taxon>Prorocentrum</taxon>
    </lineage>
</organism>
<evidence type="ECO:0000313" key="9">
    <source>
        <dbReference type="Proteomes" id="UP001189429"/>
    </source>
</evidence>
<dbReference type="InterPro" id="IPR011009">
    <property type="entry name" value="Kinase-like_dom_sf"/>
</dbReference>
<dbReference type="Gene3D" id="1.10.510.10">
    <property type="entry name" value="Transferase(Phosphotransferase) domain 1"/>
    <property type="match status" value="1"/>
</dbReference>
<evidence type="ECO:0000256" key="6">
    <source>
        <dbReference type="SAM" id="MobiDB-lite"/>
    </source>
</evidence>
<dbReference type="EMBL" id="CAUYUJ010020056">
    <property type="protein sequence ID" value="CAK0895532.1"/>
    <property type="molecule type" value="Genomic_DNA"/>
</dbReference>
<evidence type="ECO:0000259" key="7">
    <source>
        <dbReference type="PROSITE" id="PS50011"/>
    </source>
</evidence>
<dbReference type="Pfam" id="PF00069">
    <property type="entry name" value="Pkinase"/>
    <property type="match status" value="1"/>
</dbReference>
<proteinExistence type="predicted"/>
<dbReference type="Proteomes" id="UP001189429">
    <property type="component" value="Unassembled WGS sequence"/>
</dbReference>
<sequence length="349" mass="38380">MGRPFPASPRRPLDCRGVSVKYPCCPADDRDVELVPDLQQWSFAELRDLTDTLDSGNRIILARGTEEGTPGVFVIKKMPRSGKLGPKNLNEVFALLEVEEEKLPGVHKASAVFKDADYLYVFMEPYTGDLFYDAGEEHEQAVRTRATQLLQVLQVLHRSGRVHGDVCLEKVVVADESNILRIVGYAHMMNVHAPGDTHNEAHVPRDRVTGRALLRPPETVSPPPGACSSAKKRDVYQAACTIFALATSVYPFATVCEALSPAPRAELPTGACAASVKKLRRYLPSASPELQDFLGRLIAPNPDRRLTATEALAHPSRVLPEVPLARGVPRTSSLRPPRGLQRPWAESMQ</sequence>
<dbReference type="InterPro" id="IPR050205">
    <property type="entry name" value="CDPK_Ser/Thr_kinases"/>
</dbReference>
<feature type="domain" description="Protein kinase" evidence="7">
    <location>
        <begin position="32"/>
        <end position="317"/>
    </location>
</feature>
<gene>
    <name evidence="8" type="ORF">PCOR1329_LOCUS74258</name>
</gene>
<evidence type="ECO:0000256" key="1">
    <source>
        <dbReference type="ARBA" id="ARBA00022527"/>
    </source>
</evidence>
<keyword evidence="2" id="KW-0808">Transferase</keyword>
<dbReference type="SMART" id="SM00220">
    <property type="entry name" value="S_TKc"/>
    <property type="match status" value="1"/>
</dbReference>
<keyword evidence="4" id="KW-0418">Kinase</keyword>
<keyword evidence="1" id="KW-0723">Serine/threonine-protein kinase</keyword>
<keyword evidence="9" id="KW-1185">Reference proteome</keyword>
<dbReference type="PANTHER" id="PTHR24349">
    <property type="entry name" value="SERINE/THREONINE-PROTEIN KINASE"/>
    <property type="match status" value="1"/>
</dbReference>
<dbReference type="SUPFAM" id="SSF56112">
    <property type="entry name" value="Protein kinase-like (PK-like)"/>
    <property type="match status" value="1"/>
</dbReference>
<evidence type="ECO:0000256" key="3">
    <source>
        <dbReference type="ARBA" id="ARBA00022741"/>
    </source>
</evidence>
<evidence type="ECO:0000256" key="2">
    <source>
        <dbReference type="ARBA" id="ARBA00022679"/>
    </source>
</evidence>
<keyword evidence="5" id="KW-0067">ATP-binding</keyword>
<keyword evidence="3" id="KW-0547">Nucleotide-binding</keyword>
<dbReference type="InterPro" id="IPR000719">
    <property type="entry name" value="Prot_kinase_dom"/>
</dbReference>
<protein>
    <recommendedName>
        <fullName evidence="7">Protein kinase domain-containing protein</fullName>
    </recommendedName>
</protein>
<evidence type="ECO:0000256" key="5">
    <source>
        <dbReference type="ARBA" id="ARBA00022840"/>
    </source>
</evidence>
<reference evidence="8" key="1">
    <citation type="submission" date="2023-10" db="EMBL/GenBank/DDBJ databases">
        <authorList>
            <person name="Chen Y."/>
            <person name="Shah S."/>
            <person name="Dougan E. K."/>
            <person name="Thang M."/>
            <person name="Chan C."/>
        </authorList>
    </citation>
    <scope>NUCLEOTIDE SEQUENCE [LARGE SCALE GENOMIC DNA]</scope>
</reference>
<name>A0ABN9XBU5_9DINO</name>
<accession>A0ABN9XBU5</accession>
<feature type="region of interest" description="Disordered" evidence="6">
    <location>
        <begin position="324"/>
        <end position="349"/>
    </location>
</feature>
<comment type="caution">
    <text evidence="8">The sequence shown here is derived from an EMBL/GenBank/DDBJ whole genome shotgun (WGS) entry which is preliminary data.</text>
</comment>
<evidence type="ECO:0000313" key="8">
    <source>
        <dbReference type="EMBL" id="CAK0895532.1"/>
    </source>
</evidence>
<evidence type="ECO:0000256" key="4">
    <source>
        <dbReference type="ARBA" id="ARBA00022777"/>
    </source>
</evidence>